<keyword evidence="2" id="KW-0472">Membrane</keyword>
<evidence type="ECO:0000313" key="4">
    <source>
        <dbReference type="Proteomes" id="UP001218218"/>
    </source>
</evidence>
<accession>A0AAD7F3F2</accession>
<protein>
    <submittedName>
        <fullName evidence="3">Uncharacterized protein</fullName>
    </submittedName>
</protein>
<keyword evidence="2" id="KW-1133">Transmembrane helix</keyword>
<evidence type="ECO:0000313" key="3">
    <source>
        <dbReference type="EMBL" id="KAJ7363985.1"/>
    </source>
</evidence>
<gene>
    <name evidence="3" type="ORF">DFH08DRAFT_262847</name>
</gene>
<feature type="compositionally biased region" description="Pro residues" evidence="1">
    <location>
        <begin position="361"/>
        <end position="373"/>
    </location>
</feature>
<evidence type="ECO:0000256" key="1">
    <source>
        <dbReference type="SAM" id="MobiDB-lite"/>
    </source>
</evidence>
<proteinExistence type="predicted"/>
<dbReference type="AlphaFoldDB" id="A0AAD7F3F2"/>
<name>A0AAD7F3F2_9AGAR</name>
<organism evidence="3 4">
    <name type="scientific">Mycena albidolilacea</name>
    <dbReference type="NCBI Taxonomy" id="1033008"/>
    <lineage>
        <taxon>Eukaryota</taxon>
        <taxon>Fungi</taxon>
        <taxon>Dikarya</taxon>
        <taxon>Basidiomycota</taxon>
        <taxon>Agaricomycotina</taxon>
        <taxon>Agaricomycetes</taxon>
        <taxon>Agaricomycetidae</taxon>
        <taxon>Agaricales</taxon>
        <taxon>Marasmiineae</taxon>
        <taxon>Mycenaceae</taxon>
        <taxon>Mycena</taxon>
    </lineage>
</organism>
<sequence length="498" mass="52757">MVHNNHVLHRRIQIRQDGLFDTPTAAGLTAASIAQTGAAAANSLVLNTAAATDAAGHDSFNFSESPTATLTSTPTSNPSSDSDTDASVSPSAVAGSSSEIALGTVIGACVGALAACALIILIGLWLYRRGTKPRPRSPSSAHKVQDKERAWGKLEEDNDDKWEGKDGNKHTQKGVVSVGPMETLTMFKKGTPSMRTTYTHTPEPELAHLPPIAPFDHPFAQYHPDLAEKLAMEDSSDLPQPRPFLARVDAMQPISWDGDTVGRDSFLSLNSNPAATYDLALPTPKLTSSEPHHWESADVVQFGHTEDDADEPPRGRASSIVDPGAAPRRKSNNNPFFGARMSTHSTRSRSGSRASSRAPSPTLPDPITMPAPPALAYTREEKGKGRAVTPPSPRGSTASGVSTITGVNPFSDPPAFTPPPMSFSSSATAHESTGSHDRALQSLIAALGLPAEDVEARLRVASMQPSIVSEISTYSEMDAETLHQSWPVPPSRPQPGEA</sequence>
<reference evidence="3" key="1">
    <citation type="submission" date="2023-03" db="EMBL/GenBank/DDBJ databases">
        <title>Massive genome expansion in bonnet fungi (Mycena s.s.) driven by repeated elements and novel gene families across ecological guilds.</title>
        <authorList>
            <consortium name="Lawrence Berkeley National Laboratory"/>
            <person name="Harder C.B."/>
            <person name="Miyauchi S."/>
            <person name="Viragh M."/>
            <person name="Kuo A."/>
            <person name="Thoen E."/>
            <person name="Andreopoulos B."/>
            <person name="Lu D."/>
            <person name="Skrede I."/>
            <person name="Drula E."/>
            <person name="Henrissat B."/>
            <person name="Morin E."/>
            <person name="Kohler A."/>
            <person name="Barry K."/>
            <person name="LaButti K."/>
            <person name="Morin E."/>
            <person name="Salamov A."/>
            <person name="Lipzen A."/>
            <person name="Mereny Z."/>
            <person name="Hegedus B."/>
            <person name="Baldrian P."/>
            <person name="Stursova M."/>
            <person name="Weitz H."/>
            <person name="Taylor A."/>
            <person name="Grigoriev I.V."/>
            <person name="Nagy L.G."/>
            <person name="Martin F."/>
            <person name="Kauserud H."/>
        </authorList>
    </citation>
    <scope>NUCLEOTIDE SEQUENCE</scope>
    <source>
        <strain evidence="3">CBHHK002</strain>
    </source>
</reference>
<feature type="transmembrane region" description="Helical" evidence="2">
    <location>
        <begin position="100"/>
        <end position="127"/>
    </location>
</feature>
<feature type="region of interest" description="Disordered" evidence="1">
    <location>
        <begin position="305"/>
        <end position="435"/>
    </location>
</feature>
<feature type="compositionally biased region" description="Low complexity" evidence="1">
    <location>
        <begin position="63"/>
        <end position="91"/>
    </location>
</feature>
<feature type="region of interest" description="Disordered" evidence="1">
    <location>
        <begin position="132"/>
        <end position="173"/>
    </location>
</feature>
<keyword evidence="2" id="KW-0812">Transmembrane</keyword>
<feature type="compositionally biased region" description="Pro residues" evidence="1">
    <location>
        <begin position="411"/>
        <end position="421"/>
    </location>
</feature>
<feature type="compositionally biased region" description="Basic and acidic residues" evidence="1">
    <location>
        <begin position="143"/>
        <end position="169"/>
    </location>
</feature>
<feature type="compositionally biased region" description="Polar residues" evidence="1">
    <location>
        <begin position="394"/>
        <end position="408"/>
    </location>
</feature>
<feature type="compositionally biased region" description="Pro residues" evidence="1">
    <location>
        <begin position="487"/>
        <end position="498"/>
    </location>
</feature>
<feature type="compositionally biased region" description="Low complexity" evidence="1">
    <location>
        <begin position="339"/>
        <end position="360"/>
    </location>
</feature>
<evidence type="ECO:0000256" key="2">
    <source>
        <dbReference type="SAM" id="Phobius"/>
    </source>
</evidence>
<dbReference type="Proteomes" id="UP001218218">
    <property type="component" value="Unassembled WGS sequence"/>
</dbReference>
<comment type="caution">
    <text evidence="3">The sequence shown here is derived from an EMBL/GenBank/DDBJ whole genome shotgun (WGS) entry which is preliminary data.</text>
</comment>
<dbReference type="EMBL" id="JARIHO010000003">
    <property type="protein sequence ID" value="KAJ7363985.1"/>
    <property type="molecule type" value="Genomic_DNA"/>
</dbReference>
<feature type="region of interest" description="Disordered" evidence="1">
    <location>
        <begin position="478"/>
        <end position="498"/>
    </location>
</feature>
<keyword evidence="4" id="KW-1185">Reference proteome</keyword>
<feature type="region of interest" description="Disordered" evidence="1">
    <location>
        <begin position="62"/>
        <end position="91"/>
    </location>
</feature>